<evidence type="ECO:0000313" key="7">
    <source>
        <dbReference type="Proteomes" id="UP000014387"/>
    </source>
</evidence>
<dbReference type="Pfam" id="PF01012">
    <property type="entry name" value="ETF"/>
    <property type="match status" value="1"/>
</dbReference>
<keyword evidence="7" id="KW-1185">Reference proteome</keyword>
<dbReference type="SUPFAM" id="SSF52467">
    <property type="entry name" value="DHS-like NAD/FAD-binding domain"/>
    <property type="match status" value="1"/>
</dbReference>
<evidence type="ECO:0000313" key="6">
    <source>
        <dbReference type="EMBL" id="EPD30730.1"/>
    </source>
</evidence>
<dbReference type="SUPFAM" id="SSF52402">
    <property type="entry name" value="Adenine nucleotide alpha hydrolases-like"/>
    <property type="match status" value="1"/>
</dbReference>
<comment type="similarity">
    <text evidence="1">Belongs to the ETF alpha-subunit/FixB family.</text>
</comment>
<name>A0A9W5RE65_9ACTO</name>
<keyword evidence="4" id="KW-0285">Flavoprotein</keyword>
<protein>
    <recommendedName>
        <fullName evidence="5">Electron transfer flavoprotein alpha/beta-subunit N-terminal domain-containing protein</fullName>
    </recommendedName>
</protein>
<sequence length="330" mass="34045">MEKISAPILVITDHTGNVDDGFVLTEPSKQLLTLAGSLTTGRIDAIALNPAPQVSELAKYGVSRVFTPDLEGLSPRVAAVVADAAFEVARQEAQYAAVLNVSNYRGREVAAGLAVRLGSGAVVDVTSCVVADGQFEAQKSVLAGTWSTKFKVTRGTPVIGLRPSAVEAKEVGEPTEPEIVPIKVSYSQPAVGVEVIESIEEGGQGRVSLTEAPVVVCGGRGTDGNFSLVDELANALGGAVGSTRVAADEGWIDRSTQIGQTGVSVAPNLYIGLGVSGAVHHACGIQASRHIVAVCDDPDAPIFEIVDFGVVGDINEVVPEALAALRQKGL</sequence>
<dbReference type="Pfam" id="PF00766">
    <property type="entry name" value="ETF_alpha"/>
    <property type="match status" value="1"/>
</dbReference>
<evidence type="ECO:0000256" key="1">
    <source>
        <dbReference type="ARBA" id="ARBA00005817"/>
    </source>
</evidence>
<evidence type="ECO:0000256" key="4">
    <source>
        <dbReference type="PIRSR" id="PIRSR000089-1"/>
    </source>
</evidence>
<comment type="cofactor">
    <cofactor evidence="4">
        <name>FAD</name>
        <dbReference type="ChEBI" id="CHEBI:57692"/>
    </cofactor>
    <text evidence="4">Binds 1 FAD per dimer.</text>
</comment>
<dbReference type="EMBL" id="AGWN01000001">
    <property type="protein sequence ID" value="EPD30730.1"/>
    <property type="molecule type" value="Genomic_DNA"/>
</dbReference>
<dbReference type="GO" id="GO:0050660">
    <property type="term" value="F:flavin adenine dinucleotide binding"/>
    <property type="evidence" value="ECO:0007669"/>
    <property type="project" value="InterPro"/>
</dbReference>
<feature type="binding site" evidence="4">
    <location>
        <begin position="243"/>
        <end position="244"/>
    </location>
    <ligand>
        <name>FAD</name>
        <dbReference type="ChEBI" id="CHEBI:57692"/>
    </ligand>
</feature>
<dbReference type="InterPro" id="IPR029035">
    <property type="entry name" value="DHS-like_NAD/FAD-binding_dom"/>
</dbReference>
<feature type="binding site" evidence="4">
    <location>
        <begin position="274"/>
        <end position="281"/>
    </location>
    <ligand>
        <name>FAD</name>
        <dbReference type="ChEBI" id="CHEBI:57692"/>
    </ligand>
</feature>
<dbReference type="PANTHER" id="PTHR43153:SF1">
    <property type="entry name" value="ELECTRON TRANSFER FLAVOPROTEIN SUBUNIT ALPHA, MITOCHONDRIAL"/>
    <property type="match status" value="1"/>
</dbReference>
<dbReference type="Gene3D" id="3.40.50.620">
    <property type="entry name" value="HUPs"/>
    <property type="match status" value="1"/>
</dbReference>
<dbReference type="InterPro" id="IPR014729">
    <property type="entry name" value="Rossmann-like_a/b/a_fold"/>
</dbReference>
<dbReference type="AlphaFoldDB" id="A0A9W5RE65"/>
<proteinExistence type="inferred from homology"/>
<reference evidence="6 7" key="1">
    <citation type="submission" date="2013-05" db="EMBL/GenBank/DDBJ databases">
        <title>The Genome Sequence of Actinomyces europaeus ACS-120-V-COL10B.</title>
        <authorList>
            <consortium name="The Broad Institute Genomics Platform"/>
            <person name="Earl A."/>
            <person name="Ward D."/>
            <person name="Feldgarden M."/>
            <person name="Gevers D."/>
            <person name="Saerens B."/>
            <person name="Vaneechoutte M."/>
            <person name="Walker B."/>
            <person name="Young S."/>
            <person name="Zeng Q."/>
            <person name="Gargeya S."/>
            <person name="Fitzgerald M."/>
            <person name="Haas B."/>
            <person name="Abouelleil A."/>
            <person name="Allen A.W."/>
            <person name="Alvarado L."/>
            <person name="Arachchi H.M."/>
            <person name="Berlin A.M."/>
            <person name="Chapman S.B."/>
            <person name="Gainer-Dewar J."/>
            <person name="Goldberg J."/>
            <person name="Griggs A."/>
            <person name="Gujja S."/>
            <person name="Hansen M."/>
            <person name="Howarth C."/>
            <person name="Imamovic A."/>
            <person name="Ireland A."/>
            <person name="Larimer J."/>
            <person name="McCowan C."/>
            <person name="Murphy C."/>
            <person name="Pearson M."/>
            <person name="Poon T.W."/>
            <person name="Priest M."/>
            <person name="Roberts A."/>
            <person name="Saif S."/>
            <person name="Shea T."/>
            <person name="Sisk P."/>
            <person name="Sykes S."/>
            <person name="Wortman J."/>
            <person name="Nusbaum C."/>
            <person name="Birren B."/>
        </authorList>
    </citation>
    <scope>NUCLEOTIDE SEQUENCE [LARGE SCALE GENOMIC DNA]</scope>
    <source>
        <strain evidence="6 7">ACS-120-V-Col10b</strain>
    </source>
</reference>
<dbReference type="Gene3D" id="3.40.50.1220">
    <property type="entry name" value="TPP-binding domain"/>
    <property type="match status" value="1"/>
</dbReference>
<feature type="domain" description="Electron transfer flavoprotein alpha/beta-subunit N-terminal" evidence="5">
    <location>
        <begin position="8"/>
        <end position="195"/>
    </location>
</feature>
<dbReference type="InterPro" id="IPR014730">
    <property type="entry name" value="ETF_a/b_N"/>
</dbReference>
<organism evidence="6 7">
    <name type="scientific">Gleimia europaea ACS-120-V-Col10b</name>
    <dbReference type="NCBI Taxonomy" id="883069"/>
    <lineage>
        <taxon>Bacteria</taxon>
        <taxon>Bacillati</taxon>
        <taxon>Actinomycetota</taxon>
        <taxon>Actinomycetes</taxon>
        <taxon>Actinomycetales</taxon>
        <taxon>Actinomycetaceae</taxon>
        <taxon>Gleimia</taxon>
    </lineage>
</organism>
<dbReference type="InterPro" id="IPR014731">
    <property type="entry name" value="ETF_asu_C"/>
</dbReference>
<dbReference type="RefSeq" id="WP_016443842.1">
    <property type="nucleotide sequence ID" value="NZ_KE150266.1"/>
</dbReference>
<comment type="function">
    <text evidence="3">The electron transfer flavoprotein serves as a specific electron acceptor for other dehydrogenases. It transfers the electrons to the main respiratory chain via ETF-ubiquinone oxidoreductase (ETF dehydrogenase).</text>
</comment>
<feature type="binding site" evidence="4">
    <location>
        <begin position="313"/>
        <end position="314"/>
    </location>
    <ligand>
        <name>FAD</name>
        <dbReference type="ChEBI" id="CHEBI:57692"/>
    </ligand>
</feature>
<dbReference type="Proteomes" id="UP000014387">
    <property type="component" value="Unassembled WGS sequence"/>
</dbReference>
<evidence type="ECO:0000256" key="2">
    <source>
        <dbReference type="ARBA" id="ARBA00011355"/>
    </source>
</evidence>
<dbReference type="PIRSF" id="PIRSF000089">
    <property type="entry name" value="Electra_flavoP_a"/>
    <property type="match status" value="1"/>
</dbReference>
<keyword evidence="4" id="KW-0274">FAD</keyword>
<dbReference type="GO" id="GO:0033539">
    <property type="term" value="P:fatty acid beta-oxidation using acyl-CoA dehydrogenase"/>
    <property type="evidence" value="ECO:0007669"/>
    <property type="project" value="TreeGrafter"/>
</dbReference>
<comment type="subunit">
    <text evidence="2">Heterodimer of an alpha and a beta subunit.</text>
</comment>
<evidence type="ECO:0000256" key="3">
    <source>
        <dbReference type="ARBA" id="ARBA00025649"/>
    </source>
</evidence>
<dbReference type="GO" id="GO:0009055">
    <property type="term" value="F:electron transfer activity"/>
    <property type="evidence" value="ECO:0007669"/>
    <property type="project" value="InterPro"/>
</dbReference>
<dbReference type="SMART" id="SM00893">
    <property type="entry name" value="ETF"/>
    <property type="match status" value="1"/>
</dbReference>
<feature type="binding site" evidence="4">
    <location>
        <position position="220"/>
    </location>
    <ligand>
        <name>FAD</name>
        <dbReference type="ChEBI" id="CHEBI:57692"/>
    </ligand>
</feature>
<dbReference type="OrthoDB" id="9770286at2"/>
<gene>
    <name evidence="6" type="ORF">HMPREF9238_00484</name>
</gene>
<dbReference type="InterPro" id="IPR001308">
    <property type="entry name" value="ETF_a/FixB"/>
</dbReference>
<feature type="binding site" evidence="4">
    <location>
        <begin position="257"/>
        <end position="261"/>
    </location>
    <ligand>
        <name>FAD</name>
        <dbReference type="ChEBI" id="CHEBI:57692"/>
    </ligand>
</feature>
<dbReference type="PANTHER" id="PTHR43153">
    <property type="entry name" value="ELECTRON TRANSFER FLAVOPROTEIN ALPHA"/>
    <property type="match status" value="1"/>
</dbReference>
<comment type="caution">
    <text evidence="6">The sequence shown here is derived from an EMBL/GenBank/DDBJ whole genome shotgun (WGS) entry which is preliminary data.</text>
</comment>
<evidence type="ECO:0000259" key="5">
    <source>
        <dbReference type="SMART" id="SM00893"/>
    </source>
</evidence>
<accession>A0A9W5RE65</accession>